<gene>
    <name evidence="4" type="ORF">CITCOLO1_LOCUS5568</name>
</gene>
<evidence type="ECO:0000313" key="5">
    <source>
        <dbReference type="Proteomes" id="UP001642487"/>
    </source>
</evidence>
<dbReference type="InterPro" id="IPR005707">
    <property type="entry name" value="Ribosomal_uS2_euk/arc"/>
</dbReference>
<name>A0ABP0Y086_9ROSI</name>
<evidence type="ECO:0000313" key="4">
    <source>
        <dbReference type="EMBL" id="CAK9313832.1"/>
    </source>
</evidence>
<dbReference type="EMBL" id="OZ021745">
    <property type="protein sequence ID" value="CAK9313832.1"/>
    <property type="molecule type" value="Genomic_DNA"/>
</dbReference>
<evidence type="ECO:0000256" key="1">
    <source>
        <dbReference type="ARBA" id="ARBA00022980"/>
    </source>
</evidence>
<accession>A0ABP0Y086</accession>
<organism evidence="4 5">
    <name type="scientific">Citrullus colocynthis</name>
    <name type="common">colocynth</name>
    <dbReference type="NCBI Taxonomy" id="252529"/>
    <lineage>
        <taxon>Eukaryota</taxon>
        <taxon>Viridiplantae</taxon>
        <taxon>Streptophyta</taxon>
        <taxon>Embryophyta</taxon>
        <taxon>Tracheophyta</taxon>
        <taxon>Spermatophyta</taxon>
        <taxon>Magnoliopsida</taxon>
        <taxon>eudicotyledons</taxon>
        <taxon>Gunneridae</taxon>
        <taxon>Pentapetalae</taxon>
        <taxon>rosids</taxon>
        <taxon>fabids</taxon>
        <taxon>Cucurbitales</taxon>
        <taxon>Cucurbitaceae</taxon>
        <taxon>Benincaseae</taxon>
        <taxon>Citrullus</taxon>
    </lineage>
</organism>
<dbReference type="PANTHER" id="PTHR11489">
    <property type="entry name" value="40S RIBOSOMAL PROTEIN SA"/>
    <property type="match status" value="1"/>
</dbReference>
<keyword evidence="2" id="KW-0687">Ribonucleoprotein</keyword>
<protein>
    <recommendedName>
        <fullName evidence="6">40S ribosomal protein SA</fullName>
    </recommendedName>
</protein>
<keyword evidence="1" id="KW-0689">Ribosomal protein</keyword>
<proteinExistence type="predicted"/>
<evidence type="ECO:0008006" key="6">
    <source>
        <dbReference type="Google" id="ProtNLM"/>
    </source>
</evidence>
<feature type="region of interest" description="Disordered" evidence="3">
    <location>
        <begin position="102"/>
        <end position="124"/>
    </location>
</feature>
<sequence>MVLQMRGTIRAGHKWDVMVDLFFYREPEEAKEPEEEEALPPPDFGIADYGAAPLVGSDQWTAQIPDAQWGAADAIPAAAVPPASGVEWAQEPVALAADEWDAAVAPPPPAPAADGAAPSSASWF</sequence>
<evidence type="ECO:0000256" key="3">
    <source>
        <dbReference type="SAM" id="MobiDB-lite"/>
    </source>
</evidence>
<reference evidence="4 5" key="1">
    <citation type="submission" date="2024-03" db="EMBL/GenBank/DDBJ databases">
        <authorList>
            <person name="Gkanogiannis A."/>
            <person name="Becerra Lopez-Lavalle L."/>
        </authorList>
    </citation>
    <scope>NUCLEOTIDE SEQUENCE [LARGE SCALE GENOMIC DNA]</scope>
</reference>
<dbReference type="Proteomes" id="UP001642487">
    <property type="component" value="Chromosome 11"/>
</dbReference>
<feature type="compositionally biased region" description="Low complexity" evidence="3">
    <location>
        <begin position="112"/>
        <end position="124"/>
    </location>
</feature>
<keyword evidence="5" id="KW-1185">Reference proteome</keyword>
<evidence type="ECO:0000256" key="2">
    <source>
        <dbReference type="ARBA" id="ARBA00023274"/>
    </source>
</evidence>
<dbReference type="Gene3D" id="3.40.50.10490">
    <property type="entry name" value="Glucose-6-phosphate isomerase like protein, domain 1"/>
    <property type="match status" value="1"/>
</dbReference>